<evidence type="ECO:0000313" key="2">
    <source>
        <dbReference type="EMBL" id="PWA06686.1"/>
    </source>
</evidence>
<sequence>METLSFILIIIALPNLLYGLLFVISFNGIKRIFESMVEDDFTIIVTIAAFLFFGPSYFLAAYFYGKNGFLARIIMLLYSFALFMFIGFLL</sequence>
<evidence type="ECO:0000313" key="3">
    <source>
        <dbReference type="Proteomes" id="UP000245998"/>
    </source>
</evidence>
<dbReference type="RefSeq" id="WP_116556141.1">
    <property type="nucleotide sequence ID" value="NZ_QCZG01000057.1"/>
</dbReference>
<proteinExistence type="predicted"/>
<keyword evidence="1" id="KW-1133">Transmembrane helix</keyword>
<evidence type="ECO:0000256" key="1">
    <source>
        <dbReference type="SAM" id="Phobius"/>
    </source>
</evidence>
<name>A0A2U1JND8_9BACI</name>
<feature type="transmembrane region" description="Helical" evidence="1">
    <location>
        <begin position="69"/>
        <end position="89"/>
    </location>
</feature>
<accession>A0A2U1JND8</accession>
<organism evidence="2 3">
    <name type="scientific">Pueribacillus theae</name>
    <dbReference type="NCBI Taxonomy" id="2171751"/>
    <lineage>
        <taxon>Bacteria</taxon>
        <taxon>Bacillati</taxon>
        <taxon>Bacillota</taxon>
        <taxon>Bacilli</taxon>
        <taxon>Bacillales</taxon>
        <taxon>Bacillaceae</taxon>
        <taxon>Pueribacillus</taxon>
    </lineage>
</organism>
<protein>
    <submittedName>
        <fullName evidence="2">Uncharacterized protein</fullName>
    </submittedName>
</protein>
<gene>
    <name evidence="2" type="ORF">DCC39_17285</name>
</gene>
<keyword evidence="1" id="KW-0472">Membrane</keyword>
<feature type="transmembrane region" description="Helical" evidence="1">
    <location>
        <begin position="41"/>
        <end position="63"/>
    </location>
</feature>
<keyword evidence="3" id="KW-1185">Reference proteome</keyword>
<dbReference type="EMBL" id="QCZG01000057">
    <property type="protein sequence ID" value="PWA06686.1"/>
    <property type="molecule type" value="Genomic_DNA"/>
</dbReference>
<dbReference type="Proteomes" id="UP000245998">
    <property type="component" value="Unassembled WGS sequence"/>
</dbReference>
<keyword evidence="1" id="KW-0812">Transmembrane</keyword>
<dbReference type="AlphaFoldDB" id="A0A2U1JND8"/>
<reference evidence="2 3" key="1">
    <citation type="submission" date="2018-04" db="EMBL/GenBank/DDBJ databases">
        <title>Camelliibacillus theae gen. nov., sp. nov., isolated from Pu'er tea.</title>
        <authorList>
            <person name="Niu L."/>
        </authorList>
    </citation>
    <scope>NUCLEOTIDE SEQUENCE [LARGE SCALE GENOMIC DNA]</scope>
    <source>
        <strain evidence="2 3">T8</strain>
    </source>
</reference>
<feature type="transmembrane region" description="Helical" evidence="1">
    <location>
        <begin position="6"/>
        <end position="29"/>
    </location>
</feature>
<comment type="caution">
    <text evidence="2">The sequence shown here is derived from an EMBL/GenBank/DDBJ whole genome shotgun (WGS) entry which is preliminary data.</text>
</comment>